<organism evidence="1 2">
    <name type="scientific">Patiriisocius marinus</name>
    <dbReference type="NCBI Taxonomy" id="1397112"/>
    <lineage>
        <taxon>Bacteria</taxon>
        <taxon>Pseudomonadati</taxon>
        <taxon>Bacteroidota</taxon>
        <taxon>Flavobacteriia</taxon>
        <taxon>Flavobacteriales</taxon>
        <taxon>Flavobacteriaceae</taxon>
        <taxon>Patiriisocius</taxon>
    </lineage>
</organism>
<comment type="caution">
    <text evidence="1">The sequence shown here is derived from an EMBL/GenBank/DDBJ whole genome shotgun (WGS) entry which is preliminary data.</text>
</comment>
<dbReference type="Proteomes" id="UP000326509">
    <property type="component" value="Unassembled WGS sequence"/>
</dbReference>
<reference evidence="1 2" key="1">
    <citation type="submission" date="2019-08" db="EMBL/GenBank/DDBJ databases">
        <title>Draft genome sequence of Ulvibacter marinus type strain NBRC 109484.</title>
        <authorList>
            <person name="Kawano K."/>
            <person name="Ushijima N."/>
            <person name="Kihara M."/>
            <person name="Itoh H."/>
        </authorList>
    </citation>
    <scope>NUCLEOTIDE SEQUENCE [LARGE SCALE GENOMIC DNA]</scope>
    <source>
        <strain evidence="1 2">NBRC 109484</strain>
    </source>
</reference>
<protein>
    <recommendedName>
        <fullName evidence="3">Restriction endonuclease</fullName>
    </recommendedName>
</protein>
<dbReference type="EMBL" id="BKCG01000004">
    <property type="protein sequence ID" value="GER59619.1"/>
    <property type="molecule type" value="Genomic_DNA"/>
</dbReference>
<proteinExistence type="predicted"/>
<dbReference type="Pfam" id="PF10117">
    <property type="entry name" value="McrBC"/>
    <property type="match status" value="1"/>
</dbReference>
<evidence type="ECO:0008006" key="3">
    <source>
        <dbReference type="Google" id="ProtNLM"/>
    </source>
</evidence>
<dbReference type="PANTHER" id="PTHR38733">
    <property type="entry name" value="PROTEIN MCRC"/>
    <property type="match status" value="1"/>
</dbReference>
<dbReference type="PANTHER" id="PTHR38733:SF1">
    <property type="entry name" value="TYPE IV METHYL-DIRECTED RESTRICTION ENZYME ECOKMCRBC"/>
    <property type="match status" value="1"/>
</dbReference>
<accession>A0A5J4IPK6</accession>
<gene>
    <name evidence="1" type="ORF">ULMA_17270</name>
</gene>
<dbReference type="OrthoDB" id="307209at2"/>
<dbReference type="RefSeq" id="WP_151674080.1">
    <property type="nucleotide sequence ID" value="NZ_BKCG01000004.1"/>
</dbReference>
<dbReference type="AlphaFoldDB" id="A0A5J4IPK6"/>
<dbReference type="InterPro" id="IPR019292">
    <property type="entry name" value="McrC"/>
</dbReference>
<sequence>MIIDNHQYKPLQFFEYDRVTFKGKWSDPKFNKTHFEAFEQYYIANPDTSFFELIPNGVRFKQYVGVVQIGKTTIEVLPKAGRHSEKDVWQGVLLDMLKACHLLTARNTGTAQLRLKSNSLLHLYFELFLNEVELLIKRGLIKKYRRENAQAKSLRGPIQFAKQIANNTIHKERFYINDSLYDKDHHIHQILNETIRVISHFTDEAVVRDKLNRVKALFPETKSLKVVSSDFKKIPLSRKHIPYEKALLISELILLNYRPDIKSGSRDLIALMFDMNKLWEEYILQSLRREGSDRFTIRGQKQKVFWNNSKVIKPDIVIETKDKVNTYIVDTKWKVVNDGKPGDDDLKQMYAYNYRWNCNHSMLLYPSTTDQTKVKGQYFKAEDGKSHSCELAFAQVLDGKTLNKNIAKEILHSFENSKESIENVP</sequence>
<evidence type="ECO:0000313" key="1">
    <source>
        <dbReference type="EMBL" id="GER59619.1"/>
    </source>
</evidence>
<name>A0A5J4IPK6_9FLAO</name>
<keyword evidence="2" id="KW-1185">Reference proteome</keyword>
<evidence type="ECO:0000313" key="2">
    <source>
        <dbReference type="Proteomes" id="UP000326509"/>
    </source>
</evidence>